<evidence type="ECO:0000256" key="1">
    <source>
        <dbReference type="SAM" id="MobiDB-lite"/>
    </source>
</evidence>
<keyword evidence="3" id="KW-1185">Reference proteome</keyword>
<organism evidence="2 3">
    <name type="scientific">Megalurothrips usitatus</name>
    <name type="common">bean blossom thrips</name>
    <dbReference type="NCBI Taxonomy" id="439358"/>
    <lineage>
        <taxon>Eukaryota</taxon>
        <taxon>Metazoa</taxon>
        <taxon>Ecdysozoa</taxon>
        <taxon>Arthropoda</taxon>
        <taxon>Hexapoda</taxon>
        <taxon>Insecta</taxon>
        <taxon>Pterygota</taxon>
        <taxon>Neoptera</taxon>
        <taxon>Paraneoptera</taxon>
        <taxon>Thysanoptera</taxon>
        <taxon>Terebrantia</taxon>
        <taxon>Thripoidea</taxon>
        <taxon>Thripidae</taxon>
        <taxon>Megalurothrips</taxon>
    </lineage>
</organism>
<name>A0AAV7XMC9_9NEOP</name>
<gene>
    <name evidence="2" type="ORF">ONE63_009502</name>
</gene>
<feature type="compositionally biased region" description="Low complexity" evidence="1">
    <location>
        <begin position="82"/>
        <end position="93"/>
    </location>
</feature>
<dbReference type="AlphaFoldDB" id="A0AAV7XMC9"/>
<accession>A0AAV7XMC9</accession>
<dbReference type="EMBL" id="JAPTSV010000007">
    <property type="protein sequence ID" value="KAJ1526353.1"/>
    <property type="molecule type" value="Genomic_DNA"/>
</dbReference>
<dbReference type="Proteomes" id="UP001075354">
    <property type="component" value="Chromosome 7"/>
</dbReference>
<sequence length="183" mass="19335">MLTIPAAMRRPCLPDAAPHRPPPPTTEAADDALALESEEPQQDEFIDILQVQRLLLDRADQDRRLETAAAAAAAADPKEAESAPPASTPTTVTTPTALREAFLIASGLHSTAPVTTTAPSAPPAAPGRVLQRQLGVIEVGPRHPGHPGYNVHYPLPAHQQVAVEDLFALWLNSTAGKHRTGGL</sequence>
<evidence type="ECO:0000313" key="2">
    <source>
        <dbReference type="EMBL" id="KAJ1526353.1"/>
    </source>
</evidence>
<comment type="caution">
    <text evidence="2">The sequence shown here is derived from an EMBL/GenBank/DDBJ whole genome shotgun (WGS) entry which is preliminary data.</text>
</comment>
<reference evidence="2" key="1">
    <citation type="submission" date="2022-12" db="EMBL/GenBank/DDBJ databases">
        <title>Chromosome-level genome assembly of the bean flower thrips Megalurothrips usitatus.</title>
        <authorList>
            <person name="Ma L."/>
            <person name="Liu Q."/>
            <person name="Li H."/>
            <person name="Cai W."/>
        </authorList>
    </citation>
    <scope>NUCLEOTIDE SEQUENCE</scope>
    <source>
        <strain evidence="2">Cailab_2022a</strain>
    </source>
</reference>
<evidence type="ECO:0000313" key="3">
    <source>
        <dbReference type="Proteomes" id="UP001075354"/>
    </source>
</evidence>
<feature type="region of interest" description="Disordered" evidence="1">
    <location>
        <begin position="67"/>
        <end position="93"/>
    </location>
</feature>
<feature type="region of interest" description="Disordered" evidence="1">
    <location>
        <begin position="1"/>
        <end position="31"/>
    </location>
</feature>
<protein>
    <submittedName>
        <fullName evidence="2">Uncharacterized protein</fullName>
    </submittedName>
</protein>
<proteinExistence type="predicted"/>